<sequence>MVPKPADLKGDLMLAPTSLPVTSPSPYTKVLCKETYSLLETEDVKETRLAGLEKGQTKETIDDGMLLNESSSLGGAATLGKWVVTSGGGLWEFKIGNGGGGVASVSSQRPSPSQKLTAESIISGVPHTDSTAETPHDMFPTALPSSNAITEALGSIAATHAGAAPASSPTIVMPSVVDLQLRACLQLFDTGCASGLIPSCVQETLSETDAQLPSQGTFSLAACNMDMAAGVVKEDARITPARITPARGRSKRRGSSGSGERLVRGSGSGECLVRGTSESGQRQIWREQSVQGSVYPFPSHPILMVKDCDGPLFNREGWKELSVQVPESQVKALTAVIQAYLQGCQCKPHGEGAEKLDEIGMQVVQNEMIMPVICTPARRDWTDAVRAGSYSQSPTAAAVQLSEDVVPDSSMHFSLKTRATVHDMVQAWSKDTVKQQKQQEQNLEV</sequence>
<evidence type="ECO:0000313" key="3">
    <source>
        <dbReference type="Proteomes" id="UP000232323"/>
    </source>
</evidence>
<gene>
    <name evidence="2" type="ORF">CEUSTIGMA_g3247.t1</name>
</gene>
<evidence type="ECO:0000256" key="1">
    <source>
        <dbReference type="SAM" id="MobiDB-lite"/>
    </source>
</evidence>
<keyword evidence="3" id="KW-1185">Reference proteome</keyword>
<dbReference type="EMBL" id="BEGY01000014">
    <property type="protein sequence ID" value="GAX75804.1"/>
    <property type="molecule type" value="Genomic_DNA"/>
</dbReference>
<comment type="caution">
    <text evidence="2">The sequence shown here is derived from an EMBL/GenBank/DDBJ whole genome shotgun (WGS) entry which is preliminary data.</text>
</comment>
<feature type="region of interest" description="Disordered" evidence="1">
    <location>
        <begin position="240"/>
        <end position="283"/>
    </location>
</feature>
<evidence type="ECO:0000313" key="2">
    <source>
        <dbReference type="EMBL" id="GAX75804.1"/>
    </source>
</evidence>
<proteinExistence type="predicted"/>
<organism evidence="2 3">
    <name type="scientific">Chlamydomonas eustigma</name>
    <dbReference type="NCBI Taxonomy" id="1157962"/>
    <lineage>
        <taxon>Eukaryota</taxon>
        <taxon>Viridiplantae</taxon>
        <taxon>Chlorophyta</taxon>
        <taxon>core chlorophytes</taxon>
        <taxon>Chlorophyceae</taxon>
        <taxon>CS clade</taxon>
        <taxon>Chlamydomonadales</taxon>
        <taxon>Chlamydomonadaceae</taxon>
        <taxon>Chlamydomonas</taxon>
    </lineage>
</organism>
<dbReference type="AlphaFoldDB" id="A0A250WY83"/>
<dbReference type="Proteomes" id="UP000232323">
    <property type="component" value="Unassembled WGS sequence"/>
</dbReference>
<accession>A0A250WY83</accession>
<protein>
    <submittedName>
        <fullName evidence="2">Uncharacterized protein</fullName>
    </submittedName>
</protein>
<reference evidence="2 3" key="1">
    <citation type="submission" date="2017-08" db="EMBL/GenBank/DDBJ databases">
        <title>Acidophilic green algal genome provides insights into adaptation to an acidic environment.</title>
        <authorList>
            <person name="Hirooka S."/>
            <person name="Hirose Y."/>
            <person name="Kanesaki Y."/>
            <person name="Higuchi S."/>
            <person name="Fujiwara T."/>
            <person name="Onuma R."/>
            <person name="Era A."/>
            <person name="Ohbayashi R."/>
            <person name="Uzuka A."/>
            <person name="Nozaki H."/>
            <person name="Yoshikawa H."/>
            <person name="Miyagishima S.Y."/>
        </authorList>
    </citation>
    <scope>NUCLEOTIDE SEQUENCE [LARGE SCALE GENOMIC DNA]</scope>
    <source>
        <strain evidence="2 3">NIES-2499</strain>
    </source>
</reference>
<name>A0A250WY83_9CHLO</name>